<dbReference type="PANTHER" id="PTHR12894:SF27">
    <property type="entry name" value="TRANSFORMING GROWTH FACTOR-BETA RECEPTOR-ASSOCIATED PROTEIN 1"/>
    <property type="match status" value="1"/>
</dbReference>
<dbReference type="InterPro" id="IPR000547">
    <property type="entry name" value="Clathrin_H-chain/VPS_repeat"/>
</dbReference>
<keyword evidence="6" id="KW-0458">Lysosome</keyword>
<dbReference type="PROSITE" id="PS50236">
    <property type="entry name" value="CHCR"/>
    <property type="match status" value="1"/>
</dbReference>
<dbReference type="Proteomes" id="UP001378592">
    <property type="component" value="Unassembled WGS sequence"/>
</dbReference>
<evidence type="ECO:0000256" key="4">
    <source>
        <dbReference type="ARBA" id="ARBA00022490"/>
    </source>
</evidence>
<protein>
    <recommendedName>
        <fullName evidence="8">CNH domain-containing protein</fullName>
    </recommendedName>
</protein>
<feature type="repeat" description="CHCR" evidence="7">
    <location>
        <begin position="564"/>
        <end position="726"/>
    </location>
</feature>
<evidence type="ECO:0000313" key="10">
    <source>
        <dbReference type="Proteomes" id="UP001378592"/>
    </source>
</evidence>
<keyword evidence="5" id="KW-0653">Protein transport</keyword>
<dbReference type="GO" id="GO:0006886">
    <property type="term" value="P:intracellular protein transport"/>
    <property type="evidence" value="ECO:0007669"/>
    <property type="project" value="UniProtKB-UniRule"/>
</dbReference>
<keyword evidence="3" id="KW-0813">Transport</keyword>
<evidence type="ECO:0000256" key="5">
    <source>
        <dbReference type="ARBA" id="ARBA00022927"/>
    </source>
</evidence>
<dbReference type="AlphaFoldDB" id="A0AAN9VK69"/>
<comment type="subcellular location">
    <subcellularLocation>
        <location evidence="2">Cytoplasm</location>
    </subcellularLocation>
    <subcellularLocation>
        <location evidence="1">Lysosome</location>
    </subcellularLocation>
</comment>
<evidence type="ECO:0000256" key="3">
    <source>
        <dbReference type="ARBA" id="ARBA00022448"/>
    </source>
</evidence>
<keyword evidence="4" id="KW-0963">Cytoplasm</keyword>
<dbReference type="GO" id="GO:0016020">
    <property type="term" value="C:membrane"/>
    <property type="evidence" value="ECO:0007669"/>
    <property type="project" value="TreeGrafter"/>
</dbReference>
<dbReference type="InterPro" id="IPR032914">
    <property type="entry name" value="Vam6/VPS39/TRAP1"/>
</dbReference>
<name>A0AAN9VK69_9ORTH</name>
<gene>
    <name evidence="9" type="ORF">R5R35_001873</name>
</gene>
<dbReference type="InterPro" id="IPR019452">
    <property type="entry name" value="VPS39/TGF_beta_rcpt-assoc_1"/>
</dbReference>
<evidence type="ECO:0000256" key="7">
    <source>
        <dbReference type="PROSITE-ProRule" id="PRU01006"/>
    </source>
</evidence>
<comment type="caution">
    <text evidence="9">The sequence shown here is derived from an EMBL/GenBank/DDBJ whole genome shotgun (WGS) entry which is preliminary data.</text>
</comment>
<organism evidence="9 10">
    <name type="scientific">Gryllus longicercus</name>
    <dbReference type="NCBI Taxonomy" id="2509291"/>
    <lineage>
        <taxon>Eukaryota</taxon>
        <taxon>Metazoa</taxon>
        <taxon>Ecdysozoa</taxon>
        <taxon>Arthropoda</taxon>
        <taxon>Hexapoda</taxon>
        <taxon>Insecta</taxon>
        <taxon>Pterygota</taxon>
        <taxon>Neoptera</taxon>
        <taxon>Polyneoptera</taxon>
        <taxon>Orthoptera</taxon>
        <taxon>Ensifera</taxon>
        <taxon>Gryllidea</taxon>
        <taxon>Grylloidea</taxon>
        <taxon>Gryllidae</taxon>
        <taxon>Gryllinae</taxon>
        <taxon>Gryllus</taxon>
    </lineage>
</organism>
<dbReference type="Pfam" id="PF00780">
    <property type="entry name" value="CNH"/>
    <property type="match status" value="1"/>
</dbReference>
<reference evidence="9 10" key="1">
    <citation type="submission" date="2024-03" db="EMBL/GenBank/DDBJ databases">
        <title>The genome assembly and annotation of the cricket Gryllus longicercus Weissman &amp; Gray.</title>
        <authorList>
            <person name="Szrajer S."/>
            <person name="Gray D."/>
            <person name="Ylla G."/>
        </authorList>
    </citation>
    <scope>NUCLEOTIDE SEQUENCE [LARGE SCALE GENOMIC DNA]</scope>
    <source>
        <strain evidence="9">DAG 2021-001</strain>
        <tissue evidence="9">Whole body minus gut</tissue>
    </source>
</reference>
<dbReference type="GO" id="GO:0034058">
    <property type="term" value="P:endosomal vesicle fusion"/>
    <property type="evidence" value="ECO:0007669"/>
    <property type="project" value="TreeGrafter"/>
</dbReference>
<dbReference type="EMBL" id="JAZDUA010000178">
    <property type="protein sequence ID" value="KAK7865388.1"/>
    <property type="molecule type" value="Genomic_DNA"/>
</dbReference>
<keyword evidence="10" id="KW-1185">Reference proteome</keyword>
<feature type="domain" description="CNH" evidence="8">
    <location>
        <begin position="23"/>
        <end position="297"/>
    </location>
</feature>
<dbReference type="PROSITE" id="PS50219">
    <property type="entry name" value="CNH"/>
    <property type="match status" value="1"/>
</dbReference>
<evidence type="ECO:0000256" key="6">
    <source>
        <dbReference type="ARBA" id="ARBA00023228"/>
    </source>
</evidence>
<proteinExistence type="predicted"/>
<evidence type="ECO:0000256" key="2">
    <source>
        <dbReference type="ARBA" id="ARBA00004496"/>
    </source>
</evidence>
<dbReference type="GO" id="GO:0005764">
    <property type="term" value="C:lysosome"/>
    <property type="evidence" value="ECO:0007669"/>
    <property type="project" value="UniProtKB-SubCell"/>
</dbReference>
<dbReference type="GO" id="GO:0006914">
    <property type="term" value="P:autophagy"/>
    <property type="evidence" value="ECO:0007669"/>
    <property type="project" value="TreeGrafter"/>
</dbReference>
<accession>A0AAN9VK69</accession>
<dbReference type="InterPro" id="IPR036322">
    <property type="entry name" value="WD40_repeat_dom_sf"/>
</dbReference>
<sequence>MSVRAFECIPVIETLQLQGEKAHTKIECVDCSGNVLYIGTSDGFIITHAVEERIHSSGRLSYSTKQIAHKCIDVRKPIKCMKAALAITRLLVLCNSNFYILNMSDLEVSGDRPKLKDVVTFCANESFHMNDTFSIQICVVRARRSLQIYTVSDDKMSHIRDVSLDEPIQEIAMNGFHICAALRTQYVIHNLQDDQTQMLFTYDNERIVPVICSISKDEFLMNVEDVGMFATTMGISTRTPIQWSYPVISLAYFHPYVLGLSDEVIMVYSILDQQQKHTKQALPFAGGRCLVKCDSGLFVASGSSVYTLIPVPWQKQVEVLLADERVDEALNLAKNARPVDLGKEQFHRIYRKIQQQAAFIYFAKCDFDKARELFECSKVDVREIISLYPAFLPLSSSFNRAVPPLHGIADVVQLYHGDKTKVKNAQNFLLHLLRDMRESGNSKHREEIDTALLKLYSELNPLELEAFIVAGEIQCDVADCSSWLTRKECYHALALLHRHAKDTEKALEVWSKIITGDYKDDNFHGLPFFVECLANLKEHDLVWRYADFVLGIDEVVGVGIFTLRDNDDSSTDTMKPDTIIDYLHKYPKGVILYLEHLVLKENIPMEKYHTHLAMLYLENIAKYKKIGEEENFNATRSKLRELLQQSNLYRIQLLLGKMQEANLPEETAILYGKLEQHRKALDILIGQLKDFSAAEKYCVTNSEGKDIRYRNNLFFTLLTTYLNPKLDPEVREEYMRPAMDLLNARAVDFDAVKVMEILPSNWSIAGLEPFLRGALRASMHRYRMSKLEAALARGENLQQQIALYETQKKKIVM</sequence>
<dbReference type="Pfam" id="PF10366">
    <property type="entry name" value="Vps39_1"/>
    <property type="match status" value="1"/>
</dbReference>
<evidence type="ECO:0000259" key="8">
    <source>
        <dbReference type="PROSITE" id="PS50219"/>
    </source>
</evidence>
<dbReference type="SUPFAM" id="SSF50978">
    <property type="entry name" value="WD40 repeat-like"/>
    <property type="match status" value="1"/>
</dbReference>
<dbReference type="InterPro" id="IPR001180">
    <property type="entry name" value="CNH_dom"/>
</dbReference>
<dbReference type="PANTHER" id="PTHR12894">
    <property type="entry name" value="CNH DOMAIN CONTAINING"/>
    <property type="match status" value="1"/>
</dbReference>
<evidence type="ECO:0000256" key="1">
    <source>
        <dbReference type="ARBA" id="ARBA00004371"/>
    </source>
</evidence>
<evidence type="ECO:0000313" key="9">
    <source>
        <dbReference type="EMBL" id="KAK7865388.1"/>
    </source>
</evidence>